<dbReference type="Proteomes" id="UP000469430">
    <property type="component" value="Unassembled WGS sequence"/>
</dbReference>
<gene>
    <name evidence="2" type="ORF">GRI97_11680</name>
</gene>
<organism evidence="2 3">
    <name type="scientific">Croceibacterium xixiisoli</name>
    <dbReference type="NCBI Taxonomy" id="1476466"/>
    <lineage>
        <taxon>Bacteria</taxon>
        <taxon>Pseudomonadati</taxon>
        <taxon>Pseudomonadota</taxon>
        <taxon>Alphaproteobacteria</taxon>
        <taxon>Sphingomonadales</taxon>
        <taxon>Erythrobacteraceae</taxon>
        <taxon>Croceibacterium</taxon>
    </lineage>
</organism>
<proteinExistence type="inferred from homology"/>
<dbReference type="RefSeq" id="WP_161391352.1">
    <property type="nucleotide sequence ID" value="NZ_JBHSCP010000001.1"/>
</dbReference>
<dbReference type="Pfam" id="PF02104">
    <property type="entry name" value="SURF1"/>
    <property type="match status" value="1"/>
</dbReference>
<comment type="caution">
    <text evidence="2">The sequence shown here is derived from an EMBL/GenBank/DDBJ whole genome shotgun (WGS) entry which is preliminary data.</text>
</comment>
<feature type="transmembrane region" description="Helical" evidence="1">
    <location>
        <begin position="7"/>
        <end position="30"/>
    </location>
</feature>
<dbReference type="CDD" id="cd06662">
    <property type="entry name" value="SURF1"/>
    <property type="match status" value="1"/>
</dbReference>
<dbReference type="OrthoDB" id="6079986at2"/>
<keyword evidence="1" id="KW-1003">Cell membrane</keyword>
<dbReference type="InterPro" id="IPR002994">
    <property type="entry name" value="Surf1/Shy1"/>
</dbReference>
<protein>
    <recommendedName>
        <fullName evidence="1">SURF1-like protein</fullName>
    </recommendedName>
</protein>
<comment type="subcellular location">
    <subcellularLocation>
        <location evidence="1">Cell membrane</location>
        <topology evidence="1">Multi-pass membrane protein</topology>
    </subcellularLocation>
</comment>
<evidence type="ECO:0000313" key="2">
    <source>
        <dbReference type="EMBL" id="MXO99649.1"/>
    </source>
</evidence>
<dbReference type="GO" id="GO:0005886">
    <property type="term" value="C:plasma membrane"/>
    <property type="evidence" value="ECO:0007669"/>
    <property type="project" value="UniProtKB-SubCell"/>
</dbReference>
<dbReference type="EMBL" id="WTYJ01000002">
    <property type="protein sequence ID" value="MXO99649.1"/>
    <property type="molecule type" value="Genomic_DNA"/>
</dbReference>
<name>A0A6I4TWR6_9SPHN</name>
<keyword evidence="3" id="KW-1185">Reference proteome</keyword>
<evidence type="ECO:0000256" key="1">
    <source>
        <dbReference type="RuleBase" id="RU363076"/>
    </source>
</evidence>
<evidence type="ECO:0000313" key="3">
    <source>
        <dbReference type="Proteomes" id="UP000469430"/>
    </source>
</evidence>
<keyword evidence="1" id="KW-0812">Transmembrane</keyword>
<accession>A0A6I4TWR6</accession>
<keyword evidence="1" id="KW-1133">Transmembrane helix</keyword>
<reference evidence="2 3" key="1">
    <citation type="submission" date="2019-12" db="EMBL/GenBank/DDBJ databases">
        <title>Genomic-based taxomic classification of the family Erythrobacteraceae.</title>
        <authorList>
            <person name="Xu L."/>
        </authorList>
    </citation>
    <scope>NUCLEOTIDE SEQUENCE [LARGE SCALE GENOMIC DNA]</scope>
    <source>
        <strain evidence="2 3">S36</strain>
    </source>
</reference>
<dbReference type="AlphaFoldDB" id="A0A6I4TWR6"/>
<sequence>MRQPLKIPVLPTIFVLIAVAIMIALGVWQLQRSEWKAALLNRYAAAQTLPQDAAWPRNAQEQEERLYRHTSLACVRVLGFEAIAGRSARGESGWAHVARCQLPNGAKAPIALGWSRDPASPEWTGGTVGGFIAPAGEEVRLVAEPAQAGLEQLARPDPADLPNNHMSYAVQWFLFAVTALVIYAIALVQKARKGQA</sequence>
<comment type="similarity">
    <text evidence="1">Belongs to the SURF1 family.</text>
</comment>
<keyword evidence="1" id="KW-0472">Membrane</keyword>
<feature type="transmembrane region" description="Helical" evidence="1">
    <location>
        <begin position="169"/>
        <end position="188"/>
    </location>
</feature>